<accession>A0A1V4B3R3</accession>
<keyword evidence="1" id="KW-0732">Signal</keyword>
<feature type="chain" id="PRO_5044566767" evidence="1">
    <location>
        <begin position="24"/>
        <end position="106"/>
    </location>
</feature>
<dbReference type="AlphaFoldDB" id="A0A1V4B3R3"/>
<dbReference type="GO" id="GO:0016853">
    <property type="term" value="F:isomerase activity"/>
    <property type="evidence" value="ECO:0007669"/>
    <property type="project" value="UniProtKB-KW"/>
</dbReference>
<feature type="signal peptide" evidence="1">
    <location>
        <begin position="1"/>
        <end position="23"/>
    </location>
</feature>
<dbReference type="OrthoDB" id="5688244at2"/>
<organism evidence="2 4">
    <name type="scientific">Canicola haemoglobinophilus</name>
    <dbReference type="NCBI Taxonomy" id="733"/>
    <lineage>
        <taxon>Bacteria</taxon>
        <taxon>Pseudomonadati</taxon>
        <taxon>Pseudomonadota</taxon>
        <taxon>Gammaproteobacteria</taxon>
        <taxon>Pasteurellales</taxon>
        <taxon>Pasteurellaceae</taxon>
        <taxon>Canicola</taxon>
    </lineage>
</organism>
<dbReference type="STRING" id="733.B0186_01145"/>
<keyword evidence="4" id="KW-1185">Reference proteome</keyword>
<protein>
    <submittedName>
        <fullName evidence="2">Glucose-6-phosphate isomerase</fullName>
    </submittedName>
</protein>
<reference evidence="4 5" key="1">
    <citation type="submission" date="2018-06" db="EMBL/GenBank/DDBJ databases">
        <authorList>
            <consortium name="Pathogen Informatics"/>
            <person name="Doyle S."/>
        </authorList>
    </citation>
    <scope>NUCLEOTIDE SEQUENCE [LARGE SCALE GENOMIC DNA]</scope>
    <source>
        <strain evidence="2 4">NCTC1659</strain>
        <strain evidence="3 5">NCTC8540</strain>
    </source>
</reference>
<dbReference type="EMBL" id="UGHF01000001">
    <property type="protein sequence ID" value="STO60449.1"/>
    <property type="molecule type" value="Genomic_DNA"/>
</dbReference>
<evidence type="ECO:0000313" key="4">
    <source>
        <dbReference type="Proteomes" id="UP000254329"/>
    </source>
</evidence>
<dbReference type="PROSITE" id="PS51257">
    <property type="entry name" value="PROKAR_LIPOPROTEIN"/>
    <property type="match status" value="1"/>
</dbReference>
<evidence type="ECO:0000313" key="3">
    <source>
        <dbReference type="EMBL" id="STO68648.1"/>
    </source>
</evidence>
<sequence length="106" mass="11445">MKKVTLAFAVLLSLGLAACSSNKNDNAYHGEVLFSSYEGDGLKLTIRKNDCERPDGPIESVVVNHSYDSHLVVGACVRVSSDDNGVAVTNVSRKRSSSWLSRTSKN</sequence>
<evidence type="ECO:0000256" key="1">
    <source>
        <dbReference type="SAM" id="SignalP"/>
    </source>
</evidence>
<dbReference type="Proteomes" id="UP000254496">
    <property type="component" value="Unassembled WGS sequence"/>
</dbReference>
<dbReference type="EMBL" id="UGHJ01000001">
    <property type="protein sequence ID" value="STO68648.1"/>
    <property type="molecule type" value="Genomic_DNA"/>
</dbReference>
<keyword evidence="2" id="KW-0413">Isomerase</keyword>
<name>A0A1V4B3R3_9PAST</name>
<evidence type="ECO:0000313" key="2">
    <source>
        <dbReference type="EMBL" id="STO60449.1"/>
    </source>
</evidence>
<dbReference type="Proteomes" id="UP000254329">
    <property type="component" value="Unassembled WGS sequence"/>
</dbReference>
<gene>
    <name evidence="2" type="ORF">NCTC1659_01739</name>
    <name evidence="3" type="ORF">NCTC8540_01148</name>
</gene>
<evidence type="ECO:0000313" key="5">
    <source>
        <dbReference type="Proteomes" id="UP000254496"/>
    </source>
</evidence>
<proteinExistence type="predicted"/>
<dbReference type="RefSeq" id="WP_078217550.1">
    <property type="nucleotide sequence ID" value="NZ_MUXZ01000004.1"/>
</dbReference>